<dbReference type="InterPro" id="IPR051182">
    <property type="entry name" value="Euk_NMN_adenylyltrnsfrase"/>
</dbReference>
<feature type="domain" description="Cytidyltransferase-like" evidence="1">
    <location>
        <begin position="11"/>
        <end position="247"/>
    </location>
</feature>
<keyword evidence="3" id="KW-1185">Reference proteome</keyword>
<proteinExistence type="predicted"/>
<evidence type="ECO:0000259" key="1">
    <source>
        <dbReference type="Pfam" id="PF01467"/>
    </source>
</evidence>
<organism evidence="2 3">
    <name type="scientific">Orchesella dallaii</name>
    <dbReference type="NCBI Taxonomy" id="48710"/>
    <lineage>
        <taxon>Eukaryota</taxon>
        <taxon>Metazoa</taxon>
        <taxon>Ecdysozoa</taxon>
        <taxon>Arthropoda</taxon>
        <taxon>Hexapoda</taxon>
        <taxon>Collembola</taxon>
        <taxon>Entomobryomorpha</taxon>
        <taxon>Entomobryoidea</taxon>
        <taxon>Orchesellidae</taxon>
        <taxon>Orchesellinae</taxon>
        <taxon>Orchesella</taxon>
    </lineage>
</organism>
<dbReference type="Proteomes" id="UP001642540">
    <property type="component" value="Unassembled WGS sequence"/>
</dbReference>
<sequence>MSKQRVFLLSTGCFNPPTHMHLRMMELARDYLVKVGFNVIGGALSPVHDSYGQRKPDLVRALSNHRVKMAQLSVSSSDWIKVSSWEAEKNSAWTRTRAVCDHHQSQLDKYAAGNPDPDASEWLPDSLAPVDKDVDPLPIRLKLVCGADYLESFNKPGVWENEDVRLPDSCVYHKHCYIVNCFKTKNWFYSVKALRLARDFGLVVITREGNDPSWSINNNDILNANKGNIHVVEEWIRNEISSTKIRRSLRRNESVRYIIPDPVIAYIQKEKLYINETV</sequence>
<dbReference type="PANTHER" id="PTHR12039">
    <property type="entry name" value="NICOTINAMIDE MONONUCLEOTIDE ADENYLYLTRANSFERASE"/>
    <property type="match status" value="1"/>
</dbReference>
<name>A0ABP1Q1B3_9HEXA</name>
<dbReference type="EMBL" id="CAXLJM020000019">
    <property type="protein sequence ID" value="CAL8085692.1"/>
    <property type="molecule type" value="Genomic_DNA"/>
</dbReference>
<reference evidence="2 3" key="1">
    <citation type="submission" date="2024-08" db="EMBL/GenBank/DDBJ databases">
        <authorList>
            <person name="Cucini C."/>
            <person name="Frati F."/>
        </authorList>
    </citation>
    <scope>NUCLEOTIDE SEQUENCE [LARGE SCALE GENOMIC DNA]</scope>
</reference>
<dbReference type="InterPro" id="IPR004821">
    <property type="entry name" value="Cyt_trans-like"/>
</dbReference>
<accession>A0ABP1Q1B3</accession>
<protein>
    <recommendedName>
        <fullName evidence="1">Cytidyltransferase-like domain-containing protein</fullName>
    </recommendedName>
</protein>
<gene>
    <name evidence="2" type="ORF">ODALV1_LOCUS6195</name>
</gene>
<evidence type="ECO:0000313" key="2">
    <source>
        <dbReference type="EMBL" id="CAL8085692.1"/>
    </source>
</evidence>
<comment type="caution">
    <text evidence="2">The sequence shown here is derived from an EMBL/GenBank/DDBJ whole genome shotgun (WGS) entry which is preliminary data.</text>
</comment>
<dbReference type="InterPro" id="IPR014729">
    <property type="entry name" value="Rossmann-like_a/b/a_fold"/>
</dbReference>
<dbReference type="SUPFAM" id="SSF52374">
    <property type="entry name" value="Nucleotidylyl transferase"/>
    <property type="match status" value="1"/>
</dbReference>
<dbReference type="PANTHER" id="PTHR12039:SF0">
    <property type="entry name" value="NICOTINAMIDE-NUCLEOTIDE ADENYLYLTRANSFERASE"/>
    <property type="match status" value="1"/>
</dbReference>
<dbReference type="Gene3D" id="3.40.50.620">
    <property type="entry name" value="HUPs"/>
    <property type="match status" value="1"/>
</dbReference>
<dbReference type="Pfam" id="PF01467">
    <property type="entry name" value="CTP_transf_like"/>
    <property type="match status" value="1"/>
</dbReference>
<evidence type="ECO:0000313" key="3">
    <source>
        <dbReference type="Proteomes" id="UP001642540"/>
    </source>
</evidence>